<gene>
    <name evidence="3" type="ORF">PCOR1329_LOCUS15573</name>
</gene>
<evidence type="ECO:0000259" key="2">
    <source>
        <dbReference type="Pfam" id="PF16187"/>
    </source>
</evidence>
<reference evidence="3" key="1">
    <citation type="submission" date="2023-10" db="EMBL/GenBank/DDBJ databases">
        <authorList>
            <person name="Chen Y."/>
            <person name="Shah S."/>
            <person name="Dougan E. K."/>
            <person name="Thang M."/>
            <person name="Chan C."/>
        </authorList>
    </citation>
    <scope>NUCLEOTIDE SEQUENCE [LARGE SCALE GENOMIC DNA]</scope>
</reference>
<dbReference type="SUPFAM" id="SSF63411">
    <property type="entry name" value="LuxS/MPP-like metallohydrolase"/>
    <property type="match status" value="3"/>
</dbReference>
<dbReference type="Proteomes" id="UP001189429">
    <property type="component" value="Unassembled WGS sequence"/>
</dbReference>
<protein>
    <recommendedName>
        <fullName evidence="2">Peptidase M16 middle/third domain-containing protein</fullName>
    </recommendedName>
</protein>
<comment type="caution">
    <text evidence="3">The sequence shown here is derived from an EMBL/GenBank/DDBJ whole genome shotgun (WGS) entry which is preliminary data.</text>
</comment>
<dbReference type="EMBL" id="CAUYUJ010004720">
    <property type="protein sequence ID" value="CAK0810695.1"/>
    <property type="molecule type" value="Genomic_DNA"/>
</dbReference>
<name>A0ABN9QWH7_9DINO</name>
<dbReference type="Gene3D" id="3.30.830.10">
    <property type="entry name" value="Metalloenzyme, LuxS/M16 peptidase-like"/>
    <property type="match status" value="3"/>
</dbReference>
<evidence type="ECO:0000313" key="4">
    <source>
        <dbReference type="Proteomes" id="UP001189429"/>
    </source>
</evidence>
<evidence type="ECO:0000313" key="3">
    <source>
        <dbReference type="EMBL" id="CAK0810695.1"/>
    </source>
</evidence>
<dbReference type="Pfam" id="PF16187">
    <property type="entry name" value="Peptidase_M16_M"/>
    <property type="match status" value="1"/>
</dbReference>
<sequence length="541" mass="59346">MSTPGARVWDYEPEQIAHLLSLLRCDRLRLVISGKAHAQRCTSAERWYGTKYSDQPLDADLAVRWGAARVVPGLALPRANPFVPQDLELRPPAGPAHTEFPERLRLGSELGSVATAYFRKDEDFGLPKAVCAFMIHCPFTAECLEHRVSVELWCAAVMEELNQFAYEAQMAGLSYSMGATATGVMVRFGGYNDKLLALLSAVARAVAEFGEVPEQTYRITRAVMERDFSNAATRAPPHVQGFVAESCTLSLTGRSHEERLAALRGPAGQLGSLRGLNRRLLDRCHVECLLQGNLTAPEAQELVHGFLRPLGIAEALDAVPPVGSAALPPGWTLLERRGADPEEKNGALVLRLQVAEHSLQSACLTALASQILSQLEGFVVQSERHPSFVLRRVREWVEGAWGYLEAELADEEFQEYRAALVAQVQERHKSLGEEFGAHWAEVAARSLRFGLRREQAACLEALGLEDLRRFVGSLRGAPALCVLVASQRGDAEPGAPGAAAESCDRVWSPEDVAAFREQARWRLRESRIDRHPGGGPVASRL</sequence>
<dbReference type="PANTHER" id="PTHR43690">
    <property type="entry name" value="NARDILYSIN"/>
    <property type="match status" value="1"/>
</dbReference>
<keyword evidence="4" id="KW-1185">Reference proteome</keyword>
<accession>A0ABN9QWH7</accession>
<keyword evidence="1" id="KW-0479">Metal-binding</keyword>
<organism evidence="3 4">
    <name type="scientific">Prorocentrum cordatum</name>
    <dbReference type="NCBI Taxonomy" id="2364126"/>
    <lineage>
        <taxon>Eukaryota</taxon>
        <taxon>Sar</taxon>
        <taxon>Alveolata</taxon>
        <taxon>Dinophyceae</taxon>
        <taxon>Prorocentrales</taxon>
        <taxon>Prorocentraceae</taxon>
        <taxon>Prorocentrum</taxon>
    </lineage>
</organism>
<dbReference type="InterPro" id="IPR032632">
    <property type="entry name" value="Peptidase_M16_M"/>
</dbReference>
<proteinExistence type="predicted"/>
<dbReference type="PANTHER" id="PTHR43690:SF18">
    <property type="entry name" value="INSULIN-DEGRADING ENZYME-RELATED"/>
    <property type="match status" value="1"/>
</dbReference>
<dbReference type="InterPro" id="IPR011249">
    <property type="entry name" value="Metalloenz_LuxS/M16"/>
</dbReference>
<feature type="domain" description="Peptidase M16 middle/third" evidence="2">
    <location>
        <begin position="7"/>
        <end position="250"/>
    </location>
</feature>
<evidence type="ECO:0000256" key="1">
    <source>
        <dbReference type="ARBA" id="ARBA00022723"/>
    </source>
</evidence>
<dbReference type="InterPro" id="IPR050626">
    <property type="entry name" value="Peptidase_M16"/>
</dbReference>